<evidence type="ECO:0000256" key="2">
    <source>
        <dbReference type="ARBA" id="ARBA00013855"/>
    </source>
</evidence>
<keyword evidence="6" id="KW-0472">Membrane</keyword>
<dbReference type="InterPro" id="IPR042175">
    <property type="entry name" value="Cell/Rod_MreC_2"/>
</dbReference>
<accession>A0A3A3GDW4</accession>
<protein>
    <recommendedName>
        <fullName evidence="2 5">Cell shape-determining protein MreC</fullName>
    </recommendedName>
    <alternativeName>
        <fullName evidence="4 5">Cell shape protein MreC</fullName>
    </alternativeName>
</protein>
<dbReference type="GO" id="GO:0005886">
    <property type="term" value="C:plasma membrane"/>
    <property type="evidence" value="ECO:0007669"/>
    <property type="project" value="TreeGrafter"/>
</dbReference>
<evidence type="ECO:0000313" key="8">
    <source>
        <dbReference type="EMBL" id="RJG17624.1"/>
    </source>
</evidence>
<evidence type="ECO:0000256" key="5">
    <source>
        <dbReference type="PIRNR" id="PIRNR038471"/>
    </source>
</evidence>
<keyword evidence="6" id="KW-0812">Transmembrane</keyword>
<evidence type="ECO:0000256" key="1">
    <source>
        <dbReference type="ARBA" id="ARBA00009369"/>
    </source>
</evidence>
<organism evidence="8 9">
    <name type="scientific">Paenibacillus thiaminolyticus</name>
    <name type="common">Bacillus thiaminolyticus</name>
    <dbReference type="NCBI Taxonomy" id="49283"/>
    <lineage>
        <taxon>Bacteria</taxon>
        <taxon>Bacillati</taxon>
        <taxon>Bacillota</taxon>
        <taxon>Bacilli</taxon>
        <taxon>Bacillales</taxon>
        <taxon>Paenibacillaceae</taxon>
        <taxon>Paenibacillus</taxon>
    </lineage>
</organism>
<comment type="function">
    <text evidence="5">Involved in formation and maintenance of cell shape.</text>
</comment>
<evidence type="ECO:0000313" key="9">
    <source>
        <dbReference type="Proteomes" id="UP000266177"/>
    </source>
</evidence>
<evidence type="ECO:0000256" key="4">
    <source>
        <dbReference type="ARBA" id="ARBA00032089"/>
    </source>
</evidence>
<gene>
    <name evidence="8" type="primary">mreC</name>
    <name evidence="8" type="ORF">DQX05_27950</name>
</gene>
<dbReference type="InterPro" id="IPR042177">
    <property type="entry name" value="Cell/Rod_1"/>
</dbReference>
<name>A0A3A3GDW4_PANTH</name>
<dbReference type="Gene3D" id="2.40.10.350">
    <property type="entry name" value="Rod shape-determining protein MreC, domain 2"/>
    <property type="match status" value="1"/>
</dbReference>
<dbReference type="NCBIfam" id="TIGR00219">
    <property type="entry name" value="mreC"/>
    <property type="match status" value="1"/>
</dbReference>
<dbReference type="PANTHER" id="PTHR34138">
    <property type="entry name" value="CELL SHAPE-DETERMINING PROTEIN MREC"/>
    <property type="match status" value="1"/>
</dbReference>
<evidence type="ECO:0000259" key="7">
    <source>
        <dbReference type="Pfam" id="PF04085"/>
    </source>
</evidence>
<dbReference type="Proteomes" id="UP000266177">
    <property type="component" value="Unassembled WGS sequence"/>
</dbReference>
<dbReference type="Gene3D" id="2.40.10.340">
    <property type="entry name" value="Rod shape-determining protein MreC, domain 1"/>
    <property type="match status" value="1"/>
</dbReference>
<dbReference type="Pfam" id="PF04085">
    <property type="entry name" value="MreC"/>
    <property type="match status" value="1"/>
</dbReference>
<dbReference type="OrthoDB" id="9792313at2"/>
<proteinExistence type="inferred from homology"/>
<dbReference type="GO" id="GO:0008360">
    <property type="term" value="P:regulation of cell shape"/>
    <property type="evidence" value="ECO:0007669"/>
    <property type="project" value="UniProtKB-KW"/>
</dbReference>
<dbReference type="InterPro" id="IPR055342">
    <property type="entry name" value="MreC_beta-barrel_core"/>
</dbReference>
<sequence>MLILFKLLGNKRLIILLFGLILFIALMGFTLGGRLKMSWPEKIVHDTVTFVQQLVYKPASYVSNFFHDIATLKELHEENERLKIVEAHYIRDKAYYSEVQATNERLMEELKFTERQKQLNLPYEYRIAQVSSINVADPFNQTLNLNLGEINGVRQGMPVISVDGVVGTISRVYEFSSTVQLLTNLDEKDPNSRPISATVLGKSDSFGMIESYDHSSGTFTMTRIEENDKVKVGDTVISSGFGGVFPGGLIIGTVVSLQQGDLGLTRTATIEPAATYRDWRELFIVFTPAPEENGSKKEDK</sequence>
<dbReference type="EMBL" id="QYZD01000050">
    <property type="protein sequence ID" value="RJG17624.1"/>
    <property type="molecule type" value="Genomic_DNA"/>
</dbReference>
<keyword evidence="3 5" id="KW-0133">Cell shape</keyword>
<keyword evidence="6" id="KW-1133">Transmembrane helix</keyword>
<feature type="transmembrane region" description="Helical" evidence="6">
    <location>
        <begin position="12"/>
        <end position="32"/>
    </location>
</feature>
<dbReference type="PANTHER" id="PTHR34138:SF1">
    <property type="entry name" value="CELL SHAPE-DETERMINING PROTEIN MREC"/>
    <property type="match status" value="1"/>
</dbReference>
<dbReference type="InterPro" id="IPR007221">
    <property type="entry name" value="MreC"/>
</dbReference>
<reference evidence="8 9" key="1">
    <citation type="submission" date="2018-09" db="EMBL/GenBank/DDBJ databases">
        <title>Paenibacillus SK2017-BO5.</title>
        <authorList>
            <person name="Piskunova J.V."/>
            <person name="Dubiley S.A."/>
            <person name="Severinov K.V."/>
        </authorList>
    </citation>
    <scope>NUCLEOTIDE SEQUENCE [LARGE SCALE GENOMIC DNA]</scope>
    <source>
        <strain evidence="8 9">BO5</strain>
    </source>
</reference>
<evidence type="ECO:0000256" key="3">
    <source>
        <dbReference type="ARBA" id="ARBA00022960"/>
    </source>
</evidence>
<feature type="domain" description="Rod shape-determining protein MreC beta-barrel core" evidence="7">
    <location>
        <begin position="136"/>
        <end position="285"/>
    </location>
</feature>
<dbReference type="PIRSF" id="PIRSF038471">
    <property type="entry name" value="MreC"/>
    <property type="match status" value="1"/>
</dbReference>
<comment type="similarity">
    <text evidence="1 5">Belongs to the MreC family.</text>
</comment>
<dbReference type="AlphaFoldDB" id="A0A3A3GDW4"/>
<comment type="caution">
    <text evidence="8">The sequence shown here is derived from an EMBL/GenBank/DDBJ whole genome shotgun (WGS) entry which is preliminary data.</text>
</comment>
<evidence type="ECO:0000256" key="6">
    <source>
        <dbReference type="SAM" id="Phobius"/>
    </source>
</evidence>